<proteinExistence type="predicted"/>
<evidence type="ECO:0008006" key="2">
    <source>
        <dbReference type="Google" id="ProtNLM"/>
    </source>
</evidence>
<accession>A0A382QJ39</accession>
<organism evidence="1">
    <name type="scientific">marine metagenome</name>
    <dbReference type="NCBI Taxonomy" id="408172"/>
    <lineage>
        <taxon>unclassified sequences</taxon>
        <taxon>metagenomes</taxon>
        <taxon>ecological metagenomes</taxon>
    </lineage>
</organism>
<feature type="non-terminal residue" evidence="1">
    <location>
        <position position="147"/>
    </location>
</feature>
<reference evidence="1" key="1">
    <citation type="submission" date="2018-05" db="EMBL/GenBank/DDBJ databases">
        <authorList>
            <person name="Lanie J.A."/>
            <person name="Ng W.-L."/>
            <person name="Kazmierczak K.M."/>
            <person name="Andrzejewski T.M."/>
            <person name="Davidsen T.M."/>
            <person name="Wayne K.J."/>
            <person name="Tettelin H."/>
            <person name="Glass J.I."/>
            <person name="Rusch D."/>
            <person name="Podicherti R."/>
            <person name="Tsui H.-C.T."/>
            <person name="Winkler M.E."/>
        </authorList>
    </citation>
    <scope>NUCLEOTIDE SEQUENCE</scope>
</reference>
<sequence>MYARFDSVISTVILTLFLVVSSASSANTAGQGAAAEVAQRGDSYADLVSMFEEFRASGDATNSVGVPDYSAPAVAERYQVLQQFRERLAALDIDAWPIWQQVDYHLVRAEMNAVEFHHRVHKPWARDPGFYSIRGGDAGASIEAETF</sequence>
<protein>
    <recommendedName>
        <fullName evidence="2">DUF885 domain-containing protein</fullName>
    </recommendedName>
</protein>
<dbReference type="AlphaFoldDB" id="A0A382QJ39"/>
<dbReference type="EMBL" id="UINC01114594">
    <property type="protein sequence ID" value="SVC85007.1"/>
    <property type="molecule type" value="Genomic_DNA"/>
</dbReference>
<name>A0A382QJ39_9ZZZZ</name>
<evidence type="ECO:0000313" key="1">
    <source>
        <dbReference type="EMBL" id="SVC85007.1"/>
    </source>
</evidence>
<gene>
    <name evidence="1" type="ORF">METZ01_LOCUS337861</name>
</gene>